<evidence type="ECO:0000313" key="5">
    <source>
        <dbReference type="Proteomes" id="UP000184386"/>
    </source>
</evidence>
<keyword evidence="2" id="KW-0732">Signal</keyword>
<evidence type="ECO:0000256" key="1">
    <source>
        <dbReference type="ARBA" id="ARBA00022737"/>
    </source>
</evidence>
<dbReference type="Pfam" id="PF00395">
    <property type="entry name" value="SLH"/>
    <property type="match status" value="1"/>
</dbReference>
<evidence type="ECO:0000256" key="2">
    <source>
        <dbReference type="SAM" id="SignalP"/>
    </source>
</evidence>
<dbReference type="PROSITE" id="PS51272">
    <property type="entry name" value="SLH"/>
    <property type="match status" value="1"/>
</dbReference>
<evidence type="ECO:0000259" key="3">
    <source>
        <dbReference type="PROSITE" id="PS51272"/>
    </source>
</evidence>
<proteinExistence type="predicted"/>
<dbReference type="AlphaFoldDB" id="A0A1M6KWF2"/>
<name>A0A1M6KWF2_9FIRM</name>
<sequence length="787" mass="86931">MKKKMLSFVMAVILSVMTMTTVTKGETITAPDADKKVENAAGFKYESGNGDISLKVMEMLKVIAKDKKGNWGEEKKVTREEFAKMLVQVSNYSGKVSGNASARIFTDVSPSGQYSGYIKLAVNKGLMSGYLGGKFKPRQAVTLEEAVNGAILLLGYSNTDFEGNIADAKYGLYLDKGLNKKLSLKRNDTLSRKDCKNLFYNLLRTKNKENTLYGEAFGFALDSKGEIDYDKKVNDSLKGPFFVASNWENSIPFKLSTAKLYKNKISCKKADFNTGDILYYSTDLKTVWAFDADSDIGYKTLLDSTKKGPFLYGSNWKEKLPFSIASAKIYKNDKLAKVVEIGSSDVIYYSKEAKTVWAYDENGNMDYLSTLNKYKKGPYIAKDSFINSLPKNVKNGKVYKNGELSSIGKIADYDVVYYSEELKTVWAYDNKVYGVYESAKPNKVAPTEIVVAGSTYAIGSQAVGYDLSAQGNIREGMRVVLLMGDDGTVAGIMSSQTLEPVLAGYVLKVGKHVSKDSKDKSNLNGYVRIVDTNGNEQEYDTTLTNIYEGDTVEVKYISGEAVVSKTSAPLIRGEVNSEATLVNNIVISPSARIIDVVKGNYIKVNVKRLADIELTGQNLIYCGYNKAGEITDMILSDATGDLFQYGILLTSYITEEKGFDPDLGEYTRKIGNYTYDINGTQQTYTTEGVSFGEATGPKGFLIKDNQIKAFKGLNQIKVSAIEKNQVRGGEASYPISDKVAVYVCSDKKYYLTKLSDISNLNEYYVDAYIDKMNLEGGVIRVIVATKK</sequence>
<organism evidence="4 5">
    <name type="scientific">Anaerocolumna jejuensis DSM 15929</name>
    <dbReference type="NCBI Taxonomy" id="1121322"/>
    <lineage>
        <taxon>Bacteria</taxon>
        <taxon>Bacillati</taxon>
        <taxon>Bacillota</taxon>
        <taxon>Clostridia</taxon>
        <taxon>Lachnospirales</taxon>
        <taxon>Lachnospiraceae</taxon>
        <taxon>Anaerocolumna</taxon>
    </lineage>
</organism>
<evidence type="ECO:0000313" key="4">
    <source>
        <dbReference type="EMBL" id="SHJ63297.1"/>
    </source>
</evidence>
<feature type="chain" id="PRO_5038901388" evidence="2">
    <location>
        <begin position="25"/>
        <end position="787"/>
    </location>
</feature>
<dbReference type="InterPro" id="IPR001119">
    <property type="entry name" value="SLH_dom"/>
</dbReference>
<gene>
    <name evidence="4" type="ORF">SAMN02745136_00605</name>
</gene>
<protein>
    <submittedName>
        <fullName evidence="4">S-layer homology domain-containing protein</fullName>
    </submittedName>
</protein>
<feature type="signal peptide" evidence="2">
    <location>
        <begin position="1"/>
        <end position="24"/>
    </location>
</feature>
<dbReference type="Proteomes" id="UP000184386">
    <property type="component" value="Unassembled WGS sequence"/>
</dbReference>
<dbReference type="EMBL" id="FRAC01000006">
    <property type="protein sequence ID" value="SHJ63297.1"/>
    <property type="molecule type" value="Genomic_DNA"/>
</dbReference>
<feature type="domain" description="SLH" evidence="3">
    <location>
        <begin position="101"/>
        <end position="164"/>
    </location>
</feature>
<accession>A0A1M6KWF2</accession>
<dbReference type="RefSeq" id="WP_073272745.1">
    <property type="nucleotide sequence ID" value="NZ_FRAC01000006.1"/>
</dbReference>
<keyword evidence="1" id="KW-0677">Repeat</keyword>
<reference evidence="4 5" key="1">
    <citation type="submission" date="2016-11" db="EMBL/GenBank/DDBJ databases">
        <authorList>
            <person name="Jaros S."/>
            <person name="Januszkiewicz K."/>
            <person name="Wedrychowicz H."/>
        </authorList>
    </citation>
    <scope>NUCLEOTIDE SEQUENCE [LARGE SCALE GENOMIC DNA]</scope>
    <source>
        <strain evidence="4 5">DSM 15929</strain>
    </source>
</reference>
<keyword evidence="5" id="KW-1185">Reference proteome</keyword>
<dbReference type="STRING" id="1121322.SAMN02745136_00605"/>